<sequence>MRFSTAIAPTLTKIEAVHILQKLDEVRVKMNDVAQVGLTILVLAMGPSSFKITAFSRVISARNLAQLDECYRNPFNERLQGAIEHYVLRNSAQFDPVEFDIINREGYRIMQASVFPDEIVLQEGSKKICEVTLIDLEDTSNVLKIKHPVSGMTVYELRELGGTVLIQTNTDDLK</sequence>
<reference evidence="2" key="1">
    <citation type="submission" date="2010-08" db="EMBL/GenBank/DDBJ databases">
        <authorList>
            <consortium name="Caenorhabditis japonica Sequencing Consortium"/>
            <person name="Wilson R.K."/>
        </authorList>
    </citation>
    <scope>NUCLEOTIDE SEQUENCE [LARGE SCALE GENOMIC DNA]</scope>
    <source>
        <strain evidence="2">DF5081</strain>
    </source>
</reference>
<keyword evidence="2" id="KW-1185">Reference proteome</keyword>
<reference evidence="1" key="2">
    <citation type="submission" date="2022-06" db="UniProtKB">
        <authorList>
            <consortium name="EnsemblMetazoa"/>
        </authorList>
    </citation>
    <scope>IDENTIFICATION</scope>
    <source>
        <strain evidence="1">DF5081</strain>
    </source>
</reference>
<accession>A0A8R1I3H0</accession>
<dbReference type="EnsemblMetazoa" id="CJA20224.1">
    <property type="protein sequence ID" value="CJA20224.1"/>
    <property type="gene ID" value="WBGene00175796"/>
</dbReference>
<evidence type="ECO:0000313" key="1">
    <source>
        <dbReference type="EnsemblMetazoa" id="CJA20224.1"/>
    </source>
</evidence>
<dbReference type="Proteomes" id="UP000005237">
    <property type="component" value="Unassembled WGS sequence"/>
</dbReference>
<name>A0A8R1I3H0_CAEJA</name>
<evidence type="ECO:0000313" key="2">
    <source>
        <dbReference type="Proteomes" id="UP000005237"/>
    </source>
</evidence>
<organism evidence="1 2">
    <name type="scientific">Caenorhabditis japonica</name>
    <dbReference type="NCBI Taxonomy" id="281687"/>
    <lineage>
        <taxon>Eukaryota</taxon>
        <taxon>Metazoa</taxon>
        <taxon>Ecdysozoa</taxon>
        <taxon>Nematoda</taxon>
        <taxon>Chromadorea</taxon>
        <taxon>Rhabditida</taxon>
        <taxon>Rhabditina</taxon>
        <taxon>Rhabditomorpha</taxon>
        <taxon>Rhabditoidea</taxon>
        <taxon>Rhabditidae</taxon>
        <taxon>Peloderinae</taxon>
        <taxon>Caenorhabditis</taxon>
    </lineage>
</organism>
<protein>
    <submittedName>
        <fullName evidence="1">Uncharacterized protein</fullName>
    </submittedName>
</protein>
<proteinExistence type="predicted"/>